<comment type="catalytic activity">
    <reaction evidence="5">
        <text>Hydrolysis of terminal, non-reducing alpha-D-galactose residues in alpha-D-galactosides, including galactose oligosaccharides, galactomannans and galactolipids.</text>
        <dbReference type="EC" id="3.2.1.22"/>
    </reaction>
</comment>
<dbReference type="PRINTS" id="PR00740">
    <property type="entry name" value="GLHYDRLASE27"/>
</dbReference>
<comment type="similarity">
    <text evidence="1 5">Belongs to the glycosyl hydrolase 27 family.</text>
</comment>
<sequence>MFIRPLQESLQSRRLPGKSPAKPQGIRFSKTVKDTWYKPITYYKPEYYKNERKVHVFATILNGNVIKIHFIISLLNKDTEVKSMVKLTPPMGWNSWNTFGENINEELIFETADAMVSTGLLEKGYEYLVIDDCWSLKERDGNQRLVPDPVKFPHGMKAVADYVHSKGLKFGMYSCAGNLTCAGYPGSFEHEFTDARTFAEWGVDFLKYDYCYHSPIIHGQYLYRRMGLALENCGRDILFSACSWGTDQTQEWIKTSAASMWRSTGDIFDTWESVKDLVKQQEKLHPYNGVGCFNDMDMLIVGMYGKGNVGLKGCSDTQYKTHFSIWALLGSPLMIGCDIRSMNEETKAILGNEELIRINQDSACRQPVKLQGIWAGDDMVLYARQLENGDVAIGLFNMSEEKAAARFNLDEVGLGFGTGKTLEMTEVWSGETFKVTNATVSRELEAFDCQVFRAKVVDL</sequence>
<keyword evidence="2" id="KW-0732">Signal</keyword>
<dbReference type="InterPro" id="IPR013785">
    <property type="entry name" value="Aldolase_TIM"/>
</dbReference>
<name>A0A1E3A033_9FIRM</name>
<dbReference type="Gene3D" id="2.60.40.1180">
    <property type="entry name" value="Golgi alpha-mannosidase II"/>
    <property type="match status" value="1"/>
</dbReference>
<dbReference type="Pfam" id="PF17801">
    <property type="entry name" value="Melibiase_C"/>
    <property type="match status" value="1"/>
</dbReference>
<dbReference type="EMBL" id="MCGH01000005">
    <property type="protein sequence ID" value="ODM02112.1"/>
    <property type="molecule type" value="Genomic_DNA"/>
</dbReference>
<comment type="caution">
    <text evidence="7">The sequence shown here is derived from an EMBL/GenBank/DDBJ whole genome shotgun (WGS) entry which is preliminary data.</text>
</comment>
<dbReference type="AlphaFoldDB" id="A0A1E3A033"/>
<dbReference type="PATRIC" id="fig|1432052.4.peg.6769"/>
<dbReference type="CDD" id="cd14792">
    <property type="entry name" value="GH27"/>
    <property type="match status" value="1"/>
</dbReference>
<dbReference type="SUPFAM" id="SSF51011">
    <property type="entry name" value="Glycosyl hydrolase domain"/>
    <property type="match status" value="1"/>
</dbReference>
<proteinExistence type="inferred from homology"/>
<keyword evidence="4 5" id="KW-0326">Glycosidase</keyword>
<keyword evidence="5" id="KW-1015">Disulfide bond</keyword>
<dbReference type="Proteomes" id="UP000094067">
    <property type="component" value="Unassembled WGS sequence"/>
</dbReference>
<dbReference type="GO" id="GO:0005975">
    <property type="term" value="P:carbohydrate metabolic process"/>
    <property type="evidence" value="ECO:0007669"/>
    <property type="project" value="InterPro"/>
</dbReference>
<feature type="domain" description="Alpha galactosidase C-terminal" evidence="6">
    <location>
        <begin position="377"/>
        <end position="453"/>
    </location>
</feature>
<reference evidence="7 8" key="1">
    <citation type="submission" date="2016-07" db="EMBL/GenBank/DDBJ databases">
        <title>Characterization of isolates of Eisenbergiella tayi derived from blood cultures, using whole genome sequencing.</title>
        <authorList>
            <person name="Burdz T."/>
            <person name="Wiebe D."/>
            <person name="Huynh C."/>
            <person name="Bernard K."/>
        </authorList>
    </citation>
    <scope>NUCLEOTIDE SEQUENCE [LARGE SCALE GENOMIC DNA]</scope>
    <source>
        <strain evidence="7 8">NML 110608</strain>
    </source>
</reference>
<accession>A0A1E3A033</accession>
<dbReference type="InterPro" id="IPR002241">
    <property type="entry name" value="Glyco_hydro_27"/>
</dbReference>
<dbReference type="SUPFAM" id="SSF51445">
    <property type="entry name" value="(Trans)glycosidases"/>
    <property type="match status" value="1"/>
</dbReference>
<gene>
    <name evidence="7" type="primary">agaA_2</name>
    <name evidence="7" type="ORF">BEI61_06111</name>
</gene>
<dbReference type="PANTHER" id="PTHR11452">
    <property type="entry name" value="ALPHA-GALACTOSIDASE/ALPHA-N-ACETYLGALACTOSAMINIDASE"/>
    <property type="match status" value="1"/>
</dbReference>
<keyword evidence="3 5" id="KW-0378">Hydrolase</keyword>
<evidence type="ECO:0000256" key="3">
    <source>
        <dbReference type="ARBA" id="ARBA00022801"/>
    </source>
</evidence>
<evidence type="ECO:0000256" key="1">
    <source>
        <dbReference type="ARBA" id="ARBA00009743"/>
    </source>
</evidence>
<evidence type="ECO:0000313" key="7">
    <source>
        <dbReference type="EMBL" id="ODM02112.1"/>
    </source>
</evidence>
<dbReference type="EC" id="3.2.1.22" evidence="5"/>
<evidence type="ECO:0000256" key="2">
    <source>
        <dbReference type="ARBA" id="ARBA00022729"/>
    </source>
</evidence>
<dbReference type="Gene3D" id="3.20.20.70">
    <property type="entry name" value="Aldolase class I"/>
    <property type="match status" value="1"/>
</dbReference>
<evidence type="ECO:0000256" key="4">
    <source>
        <dbReference type="ARBA" id="ARBA00023295"/>
    </source>
</evidence>
<dbReference type="InterPro" id="IPR000111">
    <property type="entry name" value="Glyco_hydro_27/36_CS"/>
</dbReference>
<dbReference type="Pfam" id="PF16499">
    <property type="entry name" value="Melibiase_2"/>
    <property type="match status" value="1"/>
</dbReference>
<dbReference type="InterPro" id="IPR017853">
    <property type="entry name" value="GH"/>
</dbReference>
<evidence type="ECO:0000256" key="5">
    <source>
        <dbReference type="RuleBase" id="RU361168"/>
    </source>
</evidence>
<evidence type="ECO:0000313" key="8">
    <source>
        <dbReference type="Proteomes" id="UP000094067"/>
    </source>
</evidence>
<dbReference type="InterPro" id="IPR041233">
    <property type="entry name" value="Melibiase_C"/>
</dbReference>
<dbReference type="FunFam" id="3.20.20.70:FF:000197">
    <property type="entry name" value="Alpha-galactosidase"/>
    <property type="match status" value="1"/>
</dbReference>
<dbReference type="GO" id="GO:0004557">
    <property type="term" value="F:alpha-galactosidase activity"/>
    <property type="evidence" value="ECO:0007669"/>
    <property type="project" value="UniProtKB-EC"/>
</dbReference>
<dbReference type="PANTHER" id="PTHR11452:SF75">
    <property type="entry name" value="ALPHA-GALACTOSIDASE MEL1"/>
    <property type="match status" value="1"/>
</dbReference>
<organism evidence="7 8">
    <name type="scientific">Eisenbergiella tayi</name>
    <dbReference type="NCBI Taxonomy" id="1432052"/>
    <lineage>
        <taxon>Bacteria</taxon>
        <taxon>Bacillati</taxon>
        <taxon>Bacillota</taxon>
        <taxon>Clostridia</taxon>
        <taxon>Lachnospirales</taxon>
        <taxon>Lachnospiraceae</taxon>
        <taxon>Eisenbergiella</taxon>
    </lineage>
</organism>
<evidence type="ECO:0000259" key="6">
    <source>
        <dbReference type="Pfam" id="PF17801"/>
    </source>
</evidence>
<protein>
    <recommendedName>
        <fullName evidence="5">Alpha-galactosidase</fullName>
        <ecNumber evidence="5">3.2.1.22</ecNumber>
    </recommendedName>
    <alternativeName>
        <fullName evidence="5">Melibiase</fullName>
    </alternativeName>
</protein>
<dbReference type="PROSITE" id="PS00512">
    <property type="entry name" value="ALPHA_GALACTOSIDASE"/>
    <property type="match status" value="1"/>
</dbReference>
<dbReference type="InterPro" id="IPR013780">
    <property type="entry name" value="Glyco_hydro_b"/>
</dbReference>